<reference evidence="1 2" key="1">
    <citation type="submission" date="2018-04" db="EMBL/GenBank/DDBJ databases">
        <authorList>
            <person name="Vogel A."/>
        </authorList>
    </citation>
    <scope>NUCLEOTIDE SEQUENCE [LARGE SCALE GENOMIC DNA]</scope>
</reference>
<evidence type="ECO:0000313" key="2">
    <source>
        <dbReference type="Proteomes" id="UP000595140"/>
    </source>
</evidence>
<protein>
    <submittedName>
        <fullName evidence="1">Uncharacterized protein</fullName>
    </submittedName>
</protein>
<dbReference type="Proteomes" id="UP000595140">
    <property type="component" value="Unassembled WGS sequence"/>
</dbReference>
<organism evidence="1 2">
    <name type="scientific">Cuscuta campestris</name>
    <dbReference type="NCBI Taxonomy" id="132261"/>
    <lineage>
        <taxon>Eukaryota</taxon>
        <taxon>Viridiplantae</taxon>
        <taxon>Streptophyta</taxon>
        <taxon>Embryophyta</taxon>
        <taxon>Tracheophyta</taxon>
        <taxon>Spermatophyta</taxon>
        <taxon>Magnoliopsida</taxon>
        <taxon>eudicotyledons</taxon>
        <taxon>Gunneridae</taxon>
        <taxon>Pentapetalae</taxon>
        <taxon>asterids</taxon>
        <taxon>lamiids</taxon>
        <taxon>Solanales</taxon>
        <taxon>Convolvulaceae</taxon>
        <taxon>Cuscuteae</taxon>
        <taxon>Cuscuta</taxon>
        <taxon>Cuscuta subgen. Grammica</taxon>
        <taxon>Cuscuta sect. Cleistogrammica</taxon>
    </lineage>
</organism>
<name>A0A484MEW3_9ASTE</name>
<evidence type="ECO:0000313" key="1">
    <source>
        <dbReference type="EMBL" id="VFQ87292.1"/>
    </source>
</evidence>
<dbReference type="AlphaFoldDB" id="A0A484MEW3"/>
<gene>
    <name evidence="1" type="ORF">CCAM_LOCUS29068</name>
</gene>
<accession>A0A484MEW3</accession>
<proteinExistence type="predicted"/>
<sequence>MIPIITINPENNTIRRGWFGQEDYTYTYVHSAYTCVLRSVGQVHSLIGEGVDKESFLNSSAKQKPAVVGMCQTCKGELGDVNAVWAVAINRVEQLQHSAGVSVFVDKPLRWYNGTG</sequence>
<dbReference type="EMBL" id="OOIL02003368">
    <property type="protein sequence ID" value="VFQ87292.1"/>
    <property type="molecule type" value="Genomic_DNA"/>
</dbReference>
<keyword evidence="2" id="KW-1185">Reference proteome</keyword>